<name>A0A512RRI4_9BACT</name>
<accession>A0A512RRI4</accession>
<dbReference type="PANTHER" id="PTHR43085">
    <property type="entry name" value="HEXOKINASE FAMILY MEMBER"/>
    <property type="match status" value="1"/>
</dbReference>
<sequence length="307" mass="33856">MFDNMKIPPSIPRHSIACFGEVLWDLLPSGPQPGGAPMNVAYHLHKLNRNPAMISRTGKDERGRKLLDILQNKGVCTDYIQQDDTVPTGIVNAQQHANGDMTYEIVAPAAWDHITADDRTAAMVEQADYFVFGSLACRHPASRETLFQLLEKARTKVLDINLRAPHYDRPLIESLLQKADILKLNIDELELVSGWYPGAVSITARLAHLRERFSIPVIVLTMGANGAMLDINGKTYNHPGYKMKVVDTVGSGDAFLAATLSMMQDNAGPADTLDFANRLAATITTYKGACPDYDIKEADSLKRITHI</sequence>
<dbReference type="CDD" id="cd01167">
    <property type="entry name" value="bac_FRK"/>
    <property type="match status" value="1"/>
</dbReference>
<keyword evidence="2" id="KW-0808">Transferase</keyword>
<reference evidence="5 6" key="1">
    <citation type="submission" date="2019-07" db="EMBL/GenBank/DDBJ databases">
        <title>Whole genome shotgun sequence of Chitinophaga cymbidii NBRC 109752.</title>
        <authorList>
            <person name="Hosoyama A."/>
            <person name="Uohara A."/>
            <person name="Ohji S."/>
            <person name="Ichikawa N."/>
        </authorList>
    </citation>
    <scope>NUCLEOTIDE SEQUENCE [LARGE SCALE GENOMIC DNA]</scope>
    <source>
        <strain evidence="5 6">NBRC 109752</strain>
    </source>
</reference>
<dbReference type="InterPro" id="IPR029056">
    <property type="entry name" value="Ribokinase-like"/>
</dbReference>
<dbReference type="GO" id="GO:0016301">
    <property type="term" value="F:kinase activity"/>
    <property type="evidence" value="ECO:0007669"/>
    <property type="project" value="UniProtKB-KW"/>
</dbReference>
<keyword evidence="6" id="KW-1185">Reference proteome</keyword>
<evidence type="ECO:0000259" key="4">
    <source>
        <dbReference type="Pfam" id="PF00294"/>
    </source>
</evidence>
<dbReference type="Pfam" id="PF00294">
    <property type="entry name" value="PfkB"/>
    <property type="match status" value="1"/>
</dbReference>
<protein>
    <submittedName>
        <fullName evidence="5">Carbohydrate kinase</fullName>
    </submittedName>
</protein>
<evidence type="ECO:0000256" key="2">
    <source>
        <dbReference type="ARBA" id="ARBA00022679"/>
    </source>
</evidence>
<dbReference type="EMBL" id="BKAU01000006">
    <property type="protein sequence ID" value="GEP98317.1"/>
    <property type="molecule type" value="Genomic_DNA"/>
</dbReference>
<dbReference type="AlphaFoldDB" id="A0A512RRI4"/>
<evidence type="ECO:0000313" key="6">
    <source>
        <dbReference type="Proteomes" id="UP000321436"/>
    </source>
</evidence>
<keyword evidence="3 5" id="KW-0418">Kinase</keyword>
<dbReference type="Proteomes" id="UP000321436">
    <property type="component" value="Unassembled WGS sequence"/>
</dbReference>
<dbReference type="PANTHER" id="PTHR43085:SF57">
    <property type="entry name" value="CARBOHYDRATE KINASE PFKB DOMAIN-CONTAINING PROTEIN"/>
    <property type="match status" value="1"/>
</dbReference>
<organism evidence="5 6">
    <name type="scientific">Chitinophaga cymbidii</name>
    <dbReference type="NCBI Taxonomy" id="1096750"/>
    <lineage>
        <taxon>Bacteria</taxon>
        <taxon>Pseudomonadati</taxon>
        <taxon>Bacteroidota</taxon>
        <taxon>Chitinophagia</taxon>
        <taxon>Chitinophagales</taxon>
        <taxon>Chitinophagaceae</taxon>
        <taxon>Chitinophaga</taxon>
    </lineage>
</organism>
<comment type="similarity">
    <text evidence="1">Belongs to the carbohydrate kinase PfkB family.</text>
</comment>
<comment type="caution">
    <text evidence="5">The sequence shown here is derived from an EMBL/GenBank/DDBJ whole genome shotgun (WGS) entry which is preliminary data.</text>
</comment>
<dbReference type="Gene3D" id="3.40.1190.20">
    <property type="match status" value="1"/>
</dbReference>
<evidence type="ECO:0000256" key="3">
    <source>
        <dbReference type="ARBA" id="ARBA00022777"/>
    </source>
</evidence>
<evidence type="ECO:0000313" key="5">
    <source>
        <dbReference type="EMBL" id="GEP98317.1"/>
    </source>
</evidence>
<dbReference type="InterPro" id="IPR011611">
    <property type="entry name" value="PfkB_dom"/>
</dbReference>
<gene>
    <name evidence="5" type="ORF">CCY01nite_45770</name>
</gene>
<evidence type="ECO:0000256" key="1">
    <source>
        <dbReference type="ARBA" id="ARBA00010688"/>
    </source>
</evidence>
<dbReference type="SUPFAM" id="SSF53613">
    <property type="entry name" value="Ribokinase-like"/>
    <property type="match status" value="1"/>
</dbReference>
<feature type="domain" description="Carbohydrate kinase PfkB" evidence="4">
    <location>
        <begin position="32"/>
        <end position="292"/>
    </location>
</feature>
<proteinExistence type="inferred from homology"/>
<dbReference type="InterPro" id="IPR050306">
    <property type="entry name" value="PfkB_Carbo_kinase"/>
</dbReference>